<dbReference type="GO" id="GO:0005634">
    <property type="term" value="C:nucleus"/>
    <property type="evidence" value="ECO:0007669"/>
    <property type="project" value="UniProtKB-UniRule"/>
</dbReference>
<dbReference type="GO" id="GO:0003677">
    <property type="term" value="F:DNA binding"/>
    <property type="evidence" value="ECO:0007669"/>
    <property type="project" value="UniProtKB-UniRule"/>
</dbReference>
<dbReference type="InterPro" id="IPR050342">
    <property type="entry name" value="HMGB"/>
</dbReference>
<dbReference type="InterPro" id="IPR009071">
    <property type="entry name" value="HMG_box_dom"/>
</dbReference>
<dbReference type="PANTHER" id="PTHR48112:SF22">
    <property type="entry name" value="MITOCHONDRIAL TRANSCRIPTION FACTOR A, ISOFORM B"/>
    <property type="match status" value="1"/>
</dbReference>
<dbReference type="Proteomes" id="UP001168972">
    <property type="component" value="Unassembled WGS sequence"/>
</dbReference>
<feature type="DNA-binding region" description="HMG box" evidence="2">
    <location>
        <begin position="52"/>
        <end position="120"/>
    </location>
</feature>
<evidence type="ECO:0000259" key="4">
    <source>
        <dbReference type="PROSITE" id="PS50118"/>
    </source>
</evidence>
<accession>A0AA39C874</accession>
<reference evidence="5" key="2">
    <citation type="submission" date="2023-03" db="EMBL/GenBank/DDBJ databases">
        <authorList>
            <person name="Inwood S.N."/>
            <person name="Skelly J.G."/>
            <person name="Guhlin J."/>
            <person name="Harrop T.W.R."/>
            <person name="Goldson S.G."/>
            <person name="Dearden P.K."/>
        </authorList>
    </citation>
    <scope>NUCLEOTIDE SEQUENCE</scope>
    <source>
        <strain evidence="5">Lincoln</strain>
        <tissue evidence="5">Whole body</tissue>
    </source>
</reference>
<name>A0AA39C874_MICHY</name>
<reference evidence="5" key="1">
    <citation type="journal article" date="2023" name="bioRxiv">
        <title>Scaffold-level genome assemblies of two parasitoid biocontrol wasps reveal the parthenogenesis mechanism and an associated novel virus.</title>
        <authorList>
            <person name="Inwood S."/>
            <person name="Skelly J."/>
            <person name="Guhlin J."/>
            <person name="Harrop T."/>
            <person name="Goldson S."/>
            <person name="Dearden P."/>
        </authorList>
    </citation>
    <scope>NUCLEOTIDE SEQUENCE</scope>
    <source>
        <strain evidence="5">Lincoln</strain>
        <tissue evidence="5">Whole body</tissue>
    </source>
</reference>
<feature type="domain" description="HMG box" evidence="4">
    <location>
        <begin position="52"/>
        <end position="120"/>
    </location>
</feature>
<gene>
    <name evidence="5" type="ORF">PV327_010788</name>
</gene>
<dbReference type="GO" id="GO:0006357">
    <property type="term" value="P:regulation of transcription by RNA polymerase II"/>
    <property type="evidence" value="ECO:0007669"/>
    <property type="project" value="TreeGrafter"/>
</dbReference>
<dbReference type="PANTHER" id="PTHR48112">
    <property type="entry name" value="HIGH MOBILITY GROUP PROTEIN DSP1"/>
    <property type="match status" value="1"/>
</dbReference>
<evidence type="ECO:0000256" key="3">
    <source>
        <dbReference type="SAM" id="Coils"/>
    </source>
</evidence>
<evidence type="ECO:0000313" key="6">
    <source>
        <dbReference type="Proteomes" id="UP001168972"/>
    </source>
</evidence>
<dbReference type="SUPFAM" id="SSF47095">
    <property type="entry name" value="HMG-box"/>
    <property type="match status" value="2"/>
</dbReference>
<protein>
    <recommendedName>
        <fullName evidence="4">HMG box domain-containing protein</fullName>
    </recommendedName>
</protein>
<feature type="domain" description="HMG box" evidence="4">
    <location>
        <begin position="157"/>
        <end position="222"/>
    </location>
</feature>
<sequence length="259" mass="30269">MMAIYKKIFEIGLSTTNNIASILSRNACLNYQQNATLKSKSLEKQLGLPPKPKRPLSPFIQYTQEQRSILSEQNPNVPMTDLIKIMANNWKSVDEAEKAKMRMIYTSKMDNYTKEMMDYKQNLTDEQKKMLELERSKLEASNEKNKMKSRLKELGRPKRPPTTFVLYMLSRLDTRPKNTKFSEWLSDVGKEYENLPAELKLKFQNESAKLREQYKIELGVWESKMIKMGHIDVIRRKVLMELKGKDGVLQLESSRDAAY</sequence>
<feature type="coiled-coil region" evidence="3">
    <location>
        <begin position="109"/>
        <end position="150"/>
    </location>
</feature>
<evidence type="ECO:0000256" key="2">
    <source>
        <dbReference type="PROSITE-ProRule" id="PRU00267"/>
    </source>
</evidence>
<feature type="DNA-binding region" description="HMG box" evidence="2">
    <location>
        <begin position="157"/>
        <end position="222"/>
    </location>
</feature>
<dbReference type="EMBL" id="JAQQBR010001836">
    <property type="protein sequence ID" value="KAK0159700.1"/>
    <property type="molecule type" value="Genomic_DNA"/>
</dbReference>
<keyword evidence="6" id="KW-1185">Reference proteome</keyword>
<dbReference type="Gene3D" id="1.10.30.10">
    <property type="entry name" value="High mobility group box domain"/>
    <property type="match status" value="2"/>
</dbReference>
<evidence type="ECO:0000313" key="5">
    <source>
        <dbReference type="EMBL" id="KAK0159700.1"/>
    </source>
</evidence>
<keyword evidence="2" id="KW-0539">Nucleus</keyword>
<keyword evidence="3" id="KW-0175">Coiled coil</keyword>
<organism evidence="5 6">
    <name type="scientific">Microctonus hyperodae</name>
    <name type="common">Parasitoid wasp</name>
    <dbReference type="NCBI Taxonomy" id="165561"/>
    <lineage>
        <taxon>Eukaryota</taxon>
        <taxon>Metazoa</taxon>
        <taxon>Ecdysozoa</taxon>
        <taxon>Arthropoda</taxon>
        <taxon>Hexapoda</taxon>
        <taxon>Insecta</taxon>
        <taxon>Pterygota</taxon>
        <taxon>Neoptera</taxon>
        <taxon>Endopterygota</taxon>
        <taxon>Hymenoptera</taxon>
        <taxon>Apocrita</taxon>
        <taxon>Ichneumonoidea</taxon>
        <taxon>Braconidae</taxon>
        <taxon>Euphorinae</taxon>
        <taxon>Microctonus</taxon>
    </lineage>
</organism>
<dbReference type="InterPro" id="IPR036910">
    <property type="entry name" value="HMG_box_dom_sf"/>
</dbReference>
<dbReference type="PROSITE" id="PS50118">
    <property type="entry name" value="HMG_BOX_2"/>
    <property type="match status" value="2"/>
</dbReference>
<comment type="caution">
    <text evidence="5">The sequence shown here is derived from an EMBL/GenBank/DDBJ whole genome shotgun (WGS) entry which is preliminary data.</text>
</comment>
<dbReference type="Pfam" id="PF00505">
    <property type="entry name" value="HMG_box"/>
    <property type="match status" value="1"/>
</dbReference>
<dbReference type="SMART" id="SM00398">
    <property type="entry name" value="HMG"/>
    <property type="match status" value="2"/>
</dbReference>
<dbReference type="AlphaFoldDB" id="A0AA39C874"/>
<evidence type="ECO:0000256" key="1">
    <source>
        <dbReference type="ARBA" id="ARBA00023125"/>
    </source>
</evidence>
<keyword evidence="1 2" id="KW-0238">DNA-binding</keyword>
<proteinExistence type="predicted"/>